<keyword evidence="2" id="KW-1185">Reference proteome</keyword>
<evidence type="ECO:0000313" key="1">
    <source>
        <dbReference type="EMBL" id="GFY07007.1"/>
    </source>
</evidence>
<dbReference type="Proteomes" id="UP000887159">
    <property type="component" value="Unassembled WGS sequence"/>
</dbReference>
<sequence length="184" mass="20630">MISQFGENSLRNSCLAFIQLSFNFLQRVRSLVGRSSAYYARVNLAIAKANPKAKYAALPFRNSAVIYTDRQEKQFQPQQSRLSDSTKIYGKWESSTECKIIHANKGQDWRLDNIFFLHGLAVVAEESRYQIVAGLVTNSSPIPLKTRRVGQRCTINLSRAETSSRWCGVVVRRGGASSGVIHVT</sequence>
<reference evidence="1" key="1">
    <citation type="submission" date="2020-08" db="EMBL/GenBank/DDBJ databases">
        <title>Multicomponent nature underlies the extraordinary mechanical properties of spider dragline silk.</title>
        <authorList>
            <person name="Kono N."/>
            <person name="Nakamura H."/>
            <person name="Mori M."/>
            <person name="Yoshida Y."/>
            <person name="Ohtoshi R."/>
            <person name="Malay A.D."/>
            <person name="Moran D.A.P."/>
            <person name="Tomita M."/>
            <person name="Numata K."/>
            <person name="Arakawa K."/>
        </authorList>
    </citation>
    <scope>NUCLEOTIDE SEQUENCE</scope>
</reference>
<dbReference type="AlphaFoldDB" id="A0A8X6S3V8"/>
<organism evidence="1 2">
    <name type="scientific">Trichonephila clavipes</name>
    <name type="common">Golden silk orbweaver</name>
    <name type="synonym">Nephila clavipes</name>
    <dbReference type="NCBI Taxonomy" id="2585209"/>
    <lineage>
        <taxon>Eukaryota</taxon>
        <taxon>Metazoa</taxon>
        <taxon>Ecdysozoa</taxon>
        <taxon>Arthropoda</taxon>
        <taxon>Chelicerata</taxon>
        <taxon>Arachnida</taxon>
        <taxon>Araneae</taxon>
        <taxon>Araneomorphae</taxon>
        <taxon>Entelegynae</taxon>
        <taxon>Araneoidea</taxon>
        <taxon>Nephilidae</taxon>
        <taxon>Trichonephila</taxon>
    </lineage>
</organism>
<name>A0A8X6S3V8_TRICX</name>
<proteinExistence type="predicted"/>
<evidence type="ECO:0000313" key="2">
    <source>
        <dbReference type="Proteomes" id="UP000887159"/>
    </source>
</evidence>
<comment type="caution">
    <text evidence="1">The sequence shown here is derived from an EMBL/GenBank/DDBJ whole genome shotgun (WGS) entry which is preliminary data.</text>
</comment>
<accession>A0A8X6S3V8</accession>
<gene>
    <name evidence="1" type="primary">NCL1_19175</name>
    <name evidence="1" type="ORF">TNCV_4202781</name>
</gene>
<protein>
    <submittedName>
        <fullName evidence="1">Uncharacterized protein</fullName>
    </submittedName>
</protein>
<dbReference type="EMBL" id="BMAU01021266">
    <property type="protein sequence ID" value="GFY07007.1"/>
    <property type="molecule type" value="Genomic_DNA"/>
</dbReference>